<dbReference type="Proteomes" id="UP000694558">
    <property type="component" value="Chromosome 2"/>
</dbReference>
<dbReference type="InterPro" id="IPR036179">
    <property type="entry name" value="Ig-like_dom_sf"/>
</dbReference>
<comment type="subcellular location">
    <subcellularLocation>
        <location evidence="1">Membrane</location>
    </subcellularLocation>
</comment>
<keyword evidence="5" id="KW-1133">Transmembrane helix</keyword>
<accession>A0A8D2ZR97</accession>
<evidence type="ECO:0008006" key="9">
    <source>
        <dbReference type="Google" id="ProtNLM"/>
    </source>
</evidence>
<feature type="transmembrane region" description="Helical" evidence="5">
    <location>
        <begin position="238"/>
        <end position="261"/>
    </location>
</feature>
<evidence type="ECO:0000256" key="3">
    <source>
        <dbReference type="ARBA" id="ARBA00023136"/>
    </source>
</evidence>
<evidence type="ECO:0000256" key="5">
    <source>
        <dbReference type="SAM" id="Phobius"/>
    </source>
</evidence>
<keyword evidence="3 5" id="KW-0472">Membrane</keyword>
<feature type="signal peptide" evidence="6">
    <location>
        <begin position="1"/>
        <end position="22"/>
    </location>
</feature>
<proteinExistence type="predicted"/>
<keyword evidence="2 6" id="KW-0732">Signal</keyword>
<feature type="chain" id="PRO_5034660065" description="Ig-like domain-containing protein" evidence="6">
    <location>
        <begin position="23"/>
        <end position="336"/>
    </location>
</feature>
<dbReference type="PANTHER" id="PTHR12080">
    <property type="entry name" value="SIGNALING LYMPHOCYTIC ACTIVATION MOLECULE"/>
    <property type="match status" value="1"/>
</dbReference>
<evidence type="ECO:0000256" key="2">
    <source>
        <dbReference type="ARBA" id="ARBA00022729"/>
    </source>
</evidence>
<organism evidence="7 8">
    <name type="scientific">Scophthalmus maximus</name>
    <name type="common">Turbot</name>
    <name type="synonym">Psetta maxima</name>
    <dbReference type="NCBI Taxonomy" id="52904"/>
    <lineage>
        <taxon>Eukaryota</taxon>
        <taxon>Metazoa</taxon>
        <taxon>Chordata</taxon>
        <taxon>Craniata</taxon>
        <taxon>Vertebrata</taxon>
        <taxon>Euteleostomi</taxon>
        <taxon>Actinopterygii</taxon>
        <taxon>Neopterygii</taxon>
        <taxon>Teleostei</taxon>
        <taxon>Neoteleostei</taxon>
        <taxon>Acanthomorphata</taxon>
        <taxon>Carangaria</taxon>
        <taxon>Pleuronectiformes</taxon>
        <taxon>Pleuronectoidei</taxon>
        <taxon>Scophthalmidae</taxon>
        <taxon>Scophthalmus</taxon>
    </lineage>
</organism>
<evidence type="ECO:0000313" key="8">
    <source>
        <dbReference type="Proteomes" id="UP000694558"/>
    </source>
</evidence>
<sequence>MCQYGVFYIILLFFLSLKRASALSNRLHSICRCLCVSDAEASDCQLIFHKQVGDTVEFPSCSPPEGVDYPTWNYNKDTVVAENTMTVYPKSMFQDRVELNPKNFSLTVRNLTRQDSGVFSFLSEVNGQQRHTVTITLQVHEPITVPVLTAKTTWNASTASCTVWLECISRSDSNVTYKWAVGNQTLSGRRLTYSIWPLDGGTRFTCNISDSVREESASKTVKCMNATSDAAETGMKNLILFVGVAAGGALMVVIAAVIGVCNCKHRQAGKKLFKHFIMSWISIDSFSRDILFCLICPSNSGGDSNDLTVYADIADVAIVKDVSTVSVLRPCAHCSA</sequence>
<dbReference type="GeneTree" id="ENSGT01000000214670"/>
<keyword evidence="4" id="KW-0325">Glycoprotein</keyword>
<dbReference type="AlphaFoldDB" id="A0A8D2ZR97"/>
<keyword evidence="5" id="KW-0812">Transmembrane</keyword>
<evidence type="ECO:0000313" key="7">
    <source>
        <dbReference type="Ensembl" id="ENSSMAP00000006319.2"/>
    </source>
</evidence>
<reference evidence="7" key="2">
    <citation type="submission" date="2025-08" db="UniProtKB">
        <authorList>
            <consortium name="Ensembl"/>
        </authorList>
    </citation>
    <scope>IDENTIFICATION</scope>
</reference>
<dbReference type="Gene3D" id="2.60.40.10">
    <property type="entry name" value="Immunoglobulins"/>
    <property type="match status" value="2"/>
</dbReference>
<dbReference type="GO" id="GO:0016020">
    <property type="term" value="C:membrane"/>
    <property type="evidence" value="ECO:0007669"/>
    <property type="project" value="UniProtKB-SubCell"/>
</dbReference>
<evidence type="ECO:0000256" key="1">
    <source>
        <dbReference type="ARBA" id="ARBA00004370"/>
    </source>
</evidence>
<reference evidence="7" key="1">
    <citation type="submission" date="2023-05" db="EMBL/GenBank/DDBJ databases">
        <title>High-quality long-read genome of Scophthalmus maximus.</title>
        <authorList>
            <person name="Lien S."/>
            <person name="Martinez P."/>
        </authorList>
    </citation>
    <scope>NUCLEOTIDE SEQUENCE [LARGE SCALE GENOMIC DNA]</scope>
</reference>
<protein>
    <recommendedName>
        <fullName evidence="9">Ig-like domain-containing protein</fullName>
    </recommendedName>
</protein>
<dbReference type="InterPro" id="IPR015631">
    <property type="entry name" value="CD2/SLAM_rcpt"/>
</dbReference>
<dbReference type="SUPFAM" id="SSF48726">
    <property type="entry name" value="Immunoglobulin"/>
    <property type="match status" value="1"/>
</dbReference>
<dbReference type="Ensembl" id="ENSSMAT00000006401.2">
    <property type="protein sequence ID" value="ENSSMAP00000006319.2"/>
    <property type="gene ID" value="ENSSMAG00000003903.2"/>
</dbReference>
<dbReference type="InterPro" id="IPR013783">
    <property type="entry name" value="Ig-like_fold"/>
</dbReference>
<evidence type="ECO:0000256" key="4">
    <source>
        <dbReference type="ARBA" id="ARBA00023180"/>
    </source>
</evidence>
<name>A0A8D2ZR97_SCOMX</name>
<evidence type="ECO:0000256" key="6">
    <source>
        <dbReference type="SAM" id="SignalP"/>
    </source>
</evidence>
<dbReference type="PANTHER" id="PTHR12080:SF48">
    <property type="entry name" value="IMMUNOGLOBULIN SUBTYPE DOMAIN-CONTAINING PROTEIN"/>
    <property type="match status" value="1"/>
</dbReference>